<dbReference type="GO" id="GO:0005739">
    <property type="term" value="C:mitochondrion"/>
    <property type="evidence" value="ECO:0007669"/>
    <property type="project" value="UniProtKB-SubCell"/>
</dbReference>
<dbReference type="Gene3D" id="3.40.50.720">
    <property type="entry name" value="NAD(P)-binding Rossmann-like Domain"/>
    <property type="match status" value="1"/>
</dbReference>
<feature type="binding site" evidence="12">
    <location>
        <position position="136"/>
    </location>
    <ligand>
        <name>FAD</name>
        <dbReference type="ChEBI" id="CHEBI:57692"/>
    </ligand>
</feature>
<feature type="binding site" evidence="12">
    <location>
        <position position="92"/>
    </location>
    <ligand>
        <name>FAD</name>
        <dbReference type="ChEBI" id="CHEBI:57692"/>
    </ligand>
</feature>
<comment type="cofactor">
    <cofactor evidence="1 11 12">
        <name>FAD</name>
        <dbReference type="ChEBI" id="CHEBI:57692"/>
    </cofactor>
</comment>
<feature type="binding site" evidence="12">
    <location>
        <position position="72"/>
    </location>
    <ligand>
        <name>FAD</name>
        <dbReference type="ChEBI" id="CHEBI:57692"/>
    </ligand>
</feature>
<dbReference type="GO" id="GO:0008203">
    <property type="term" value="P:cholesterol metabolic process"/>
    <property type="evidence" value="ECO:0007669"/>
    <property type="project" value="UniProtKB-UniPathway"/>
</dbReference>
<dbReference type="CTD" id="36203"/>
<dbReference type="InterPro" id="IPR036188">
    <property type="entry name" value="FAD/NAD-bd_sf"/>
</dbReference>
<dbReference type="PANTHER" id="PTHR48467">
    <property type="entry name" value="GLUTAMATE SYNTHASE 1 [NADH], CHLOROPLASTIC-LIKE"/>
    <property type="match status" value="1"/>
</dbReference>
<comment type="similarity">
    <text evidence="3 11">Belongs to the ferredoxin--NADP reductase type 1 family.</text>
</comment>
<dbReference type="UniPathway" id="UPA00296"/>
<feature type="binding site" evidence="13">
    <location>
        <position position="431"/>
    </location>
    <ligand>
        <name>NADP(+)</name>
        <dbReference type="ChEBI" id="CHEBI:58349"/>
    </ligand>
</feature>
<feature type="binding site" evidence="13">
    <location>
        <begin position="253"/>
        <end position="254"/>
    </location>
    <ligand>
        <name>NADP(+)</name>
        <dbReference type="ChEBI" id="CHEBI:58349"/>
    </ligand>
</feature>
<reference evidence="15" key="1">
    <citation type="submission" date="2025-08" db="UniProtKB">
        <authorList>
            <consortium name="RefSeq"/>
        </authorList>
    </citation>
    <scope>IDENTIFICATION</scope>
    <source>
        <strain evidence="15">Airmid</strain>
    </source>
</reference>
<feature type="binding site" evidence="12">
    <location>
        <begin position="431"/>
        <end position="433"/>
    </location>
    <ligand>
        <name>FAD</name>
        <dbReference type="ChEBI" id="CHEBI:57692"/>
    </ligand>
</feature>
<evidence type="ECO:0000256" key="2">
    <source>
        <dbReference type="ARBA" id="ARBA00004731"/>
    </source>
</evidence>
<gene>
    <name evidence="15" type="primary">LOC113791405</name>
</gene>
<comment type="catalytic activity">
    <reaction evidence="10 11">
        <text>2 reduced [adrenodoxin] + NADP(+) + H(+) = 2 oxidized [adrenodoxin] + NADPH</text>
        <dbReference type="Rhea" id="RHEA:42312"/>
        <dbReference type="Rhea" id="RHEA-COMP:9998"/>
        <dbReference type="Rhea" id="RHEA-COMP:9999"/>
        <dbReference type="ChEBI" id="CHEBI:15378"/>
        <dbReference type="ChEBI" id="CHEBI:33737"/>
        <dbReference type="ChEBI" id="CHEBI:33738"/>
        <dbReference type="ChEBI" id="CHEBI:57783"/>
        <dbReference type="ChEBI" id="CHEBI:58349"/>
        <dbReference type="EC" id="1.18.1.6"/>
    </reaction>
</comment>
<keyword evidence="14" id="KW-1185">Reference proteome</keyword>
<organism evidence="14 15">
    <name type="scientific">Dermatophagoides pteronyssinus</name>
    <name type="common">European house dust mite</name>
    <dbReference type="NCBI Taxonomy" id="6956"/>
    <lineage>
        <taxon>Eukaryota</taxon>
        <taxon>Metazoa</taxon>
        <taxon>Ecdysozoa</taxon>
        <taxon>Arthropoda</taxon>
        <taxon>Chelicerata</taxon>
        <taxon>Arachnida</taxon>
        <taxon>Acari</taxon>
        <taxon>Acariformes</taxon>
        <taxon>Sarcoptiformes</taxon>
        <taxon>Astigmata</taxon>
        <taxon>Psoroptidia</taxon>
        <taxon>Analgoidea</taxon>
        <taxon>Pyroglyphidae</taxon>
        <taxon>Dermatophagoidinae</taxon>
        <taxon>Dermatophagoides</taxon>
    </lineage>
</organism>
<evidence type="ECO:0000256" key="6">
    <source>
        <dbReference type="ARBA" id="ARBA00022630"/>
    </source>
</evidence>
<dbReference type="GO" id="GO:0016491">
    <property type="term" value="F:oxidoreductase activity"/>
    <property type="evidence" value="ECO:0007669"/>
    <property type="project" value="UniProtKB-KW"/>
</dbReference>
<evidence type="ECO:0000256" key="4">
    <source>
        <dbReference type="ARBA" id="ARBA00013219"/>
    </source>
</evidence>
<feature type="binding site" evidence="12">
    <location>
        <position position="424"/>
    </location>
    <ligand>
        <name>FAD</name>
        <dbReference type="ChEBI" id="CHEBI:57692"/>
    </ligand>
</feature>
<feature type="binding site" evidence="13">
    <location>
        <begin position="209"/>
        <end position="212"/>
    </location>
    <ligand>
        <name>NADP(+)</name>
        <dbReference type="ChEBI" id="CHEBI:58349"/>
    </ligand>
</feature>
<dbReference type="AlphaFoldDB" id="A0A6P6XYF0"/>
<feature type="binding site" evidence="12">
    <location>
        <position position="100"/>
    </location>
    <ligand>
        <name>FAD</name>
        <dbReference type="ChEBI" id="CHEBI:57692"/>
    </ligand>
</feature>
<evidence type="ECO:0000256" key="7">
    <source>
        <dbReference type="ARBA" id="ARBA00022827"/>
    </source>
</evidence>
<dbReference type="EC" id="1.18.1.6" evidence="4 11"/>
<evidence type="ECO:0000313" key="14">
    <source>
        <dbReference type="Proteomes" id="UP000515146"/>
    </source>
</evidence>
<dbReference type="InParanoid" id="A0A6P6XYF0"/>
<keyword evidence="9 11" id="KW-0560">Oxidoreductase</keyword>
<dbReference type="PIRSF" id="PIRSF000362">
    <property type="entry name" value="FNR"/>
    <property type="match status" value="1"/>
</dbReference>
<keyword evidence="7 11" id="KW-0274">FAD</keyword>
<dbReference type="FunCoup" id="A0A6P6XYF0">
    <property type="interactions" value="1305"/>
</dbReference>
<comment type="pathway">
    <text evidence="2">Steroid metabolism; cholesterol metabolism.</text>
</comment>
<dbReference type="InterPro" id="IPR055275">
    <property type="entry name" value="Ferredox_Rdtase"/>
</dbReference>
<evidence type="ECO:0000256" key="3">
    <source>
        <dbReference type="ARBA" id="ARBA00008312"/>
    </source>
</evidence>
<evidence type="ECO:0000313" key="15">
    <source>
        <dbReference type="RefSeq" id="XP_027196984.1"/>
    </source>
</evidence>
<evidence type="ECO:0000256" key="5">
    <source>
        <dbReference type="ARBA" id="ARBA00016287"/>
    </source>
</evidence>
<evidence type="ECO:0000256" key="12">
    <source>
        <dbReference type="PIRSR" id="PIRSR000362-1"/>
    </source>
</evidence>
<dbReference type="InterPro" id="IPR021163">
    <property type="entry name" value="Ferredox_Rdtase_adrenod"/>
</dbReference>
<dbReference type="KEGG" id="dpte:113791405"/>
<evidence type="ECO:0000256" key="11">
    <source>
        <dbReference type="PIRNR" id="PIRNR000362"/>
    </source>
</evidence>
<dbReference type="RefSeq" id="XP_027196984.1">
    <property type="nucleotide sequence ID" value="XM_027341183.1"/>
</dbReference>
<dbReference type="Pfam" id="PF07992">
    <property type="entry name" value="Pyr_redox_2"/>
    <property type="match status" value="1"/>
</dbReference>
<accession>A0A6P6XYF0</accession>
<feature type="binding site" evidence="13">
    <location>
        <position position="265"/>
    </location>
    <ligand>
        <name>NADP(+)</name>
        <dbReference type="ChEBI" id="CHEBI:58349"/>
    </ligand>
</feature>
<proteinExistence type="inferred from homology"/>
<dbReference type="OrthoDB" id="333024at2759"/>
<evidence type="ECO:0000256" key="13">
    <source>
        <dbReference type="PIRSR" id="PIRSR000362-2"/>
    </source>
</evidence>
<evidence type="ECO:0000256" key="1">
    <source>
        <dbReference type="ARBA" id="ARBA00001974"/>
    </source>
</evidence>
<dbReference type="PANTHER" id="PTHR48467:SF1">
    <property type="entry name" value="GLUTAMATE SYNTHASE 1 [NADH], CHLOROPLASTIC-LIKE"/>
    <property type="match status" value="1"/>
</dbReference>
<keyword evidence="11" id="KW-0496">Mitochondrion</keyword>
<evidence type="ECO:0000256" key="8">
    <source>
        <dbReference type="ARBA" id="ARBA00022857"/>
    </source>
</evidence>
<evidence type="ECO:0000256" key="10">
    <source>
        <dbReference type="ARBA" id="ARBA00048933"/>
    </source>
</evidence>
<dbReference type="Proteomes" id="UP000515146">
    <property type="component" value="Unplaced"/>
</dbReference>
<dbReference type="OMA" id="RFNFIGN"/>
<evidence type="ECO:0000256" key="9">
    <source>
        <dbReference type="ARBA" id="ARBA00023002"/>
    </source>
</evidence>
<protein>
    <recommendedName>
        <fullName evidence="5 11">NADPH:adrenodoxin oxidoreductase, mitochondrial</fullName>
        <ecNumber evidence="4 11">1.18.1.6</ecNumber>
    </recommendedName>
</protein>
<name>A0A6P6XYF0_DERPT</name>
<dbReference type="InterPro" id="IPR023753">
    <property type="entry name" value="FAD/NAD-binding_dom"/>
</dbReference>
<dbReference type="PRINTS" id="PR00419">
    <property type="entry name" value="ADXRDTASE"/>
</dbReference>
<sequence length="520" mass="59355">MLIIKRLLTKCRNVDINCFLSIVESSLLLKCNRYRFYNLNNHCQRSLSSSATNDTKSNNCKYKIAIIGSGPAGFYTSQQLLKYPNLNVDIYEKFPVPFGLVRFGVAPDHQEVKNVINSFTKVATNDRTRFIGNINIGTDITFQELRDAYHAVVLCYGSSQDAMLNIPGESLGNVISARRFVGWYNGIPQDKDLELSLNTSCNTAIIIGQGNVALDCARILLTPPDILKKTDITSHAFRKLSNSNIRRVVIIGRRGPLQAAFKIKEFRELTKMPDCHVRFDWSQSIRERLDFNDKLIDSLPRSRRRLAQLYRQIIDGSNKMRDDCSKECLFKFFLTPIEICPESPMVASVRLKQNLLDDYIREDAKIIDTCDNKLIEEPCGILIRSIGYRSVPLDPSLPFDNRRGIILNQQGRVIDNPDLYCSGWAAFGATGVIVNTMSASFEVGKNILNDIQDGRLDTETIKRGYDQIRPILEKRQANIIDFVDWTRIDQFEREQGRKEGKPREKIVSVDQIFDVKKKFE</sequence>
<dbReference type="Gene3D" id="3.50.50.60">
    <property type="entry name" value="FAD/NAD(P)-binding domain"/>
    <property type="match status" value="1"/>
</dbReference>
<comment type="subcellular location">
    <subcellularLocation>
        <location evidence="11">Mitochondrion</location>
    </subcellularLocation>
</comment>
<dbReference type="SUPFAM" id="SSF51971">
    <property type="entry name" value="Nucleotide-binding domain"/>
    <property type="match status" value="1"/>
</dbReference>
<keyword evidence="8 11" id="KW-0521">NADP</keyword>
<keyword evidence="6 11" id="KW-0285">Flavoprotein</keyword>